<keyword evidence="1" id="KW-0472">Membrane</keyword>
<organism evidence="2 3">
    <name type="scientific">Clostridium cochlearium</name>
    <dbReference type="NCBI Taxonomy" id="1494"/>
    <lineage>
        <taxon>Bacteria</taxon>
        <taxon>Bacillati</taxon>
        <taxon>Bacillota</taxon>
        <taxon>Clostridia</taxon>
        <taxon>Eubacteriales</taxon>
        <taxon>Clostridiaceae</taxon>
        <taxon>Clostridium</taxon>
    </lineage>
</organism>
<feature type="transmembrane region" description="Helical" evidence="1">
    <location>
        <begin position="108"/>
        <end position="128"/>
    </location>
</feature>
<feature type="transmembrane region" description="Helical" evidence="1">
    <location>
        <begin position="69"/>
        <end position="87"/>
    </location>
</feature>
<protein>
    <submittedName>
        <fullName evidence="2">Membrane spanning protein</fullName>
    </submittedName>
</protein>
<keyword evidence="1" id="KW-0812">Transmembrane</keyword>
<evidence type="ECO:0000256" key="1">
    <source>
        <dbReference type="SAM" id="Phobius"/>
    </source>
</evidence>
<dbReference type="Proteomes" id="UP000250223">
    <property type="component" value="Unassembled WGS sequence"/>
</dbReference>
<feature type="transmembrane region" description="Helical" evidence="1">
    <location>
        <begin position="134"/>
        <end position="157"/>
    </location>
</feature>
<name>A0A2X2W5F4_CLOCO</name>
<evidence type="ECO:0000313" key="3">
    <source>
        <dbReference type="Proteomes" id="UP000250223"/>
    </source>
</evidence>
<feature type="transmembrane region" description="Helical" evidence="1">
    <location>
        <begin position="178"/>
        <end position="201"/>
    </location>
</feature>
<sequence length="245" mass="28068">MYKEIWNKYKRGFKFLLPFILVQIIFQSFNFNLQFTNYDFIGEGGSLLENFSIFNEAISNNIVKISFELFVGTLFFSILMVTIKTLLNKGTVNYGESFKEGISLYPRYLLINVVLFLISSVLIFLGFWSIFIPFMVILMIYFNIILTPCKAYLVYYNTSAGDALKKGMAMGKKYSGEIILLGLGVGIVFIVIGGIMSAFNINPETNLIIYSVTSFINVNIQIYFAMFVMNICKREEKVQKEILGY</sequence>
<proteinExistence type="predicted"/>
<accession>A0A2X2W5F4</accession>
<reference evidence="2 3" key="1">
    <citation type="submission" date="2018-06" db="EMBL/GenBank/DDBJ databases">
        <authorList>
            <consortium name="Pathogen Informatics"/>
            <person name="Doyle S."/>
        </authorList>
    </citation>
    <scope>NUCLEOTIDE SEQUENCE [LARGE SCALE GENOMIC DNA]</scope>
    <source>
        <strain evidence="2 3">NCTC13028</strain>
    </source>
</reference>
<gene>
    <name evidence="2" type="ORF">NCTC13028_00187</name>
</gene>
<keyword evidence="1" id="KW-1133">Transmembrane helix</keyword>
<evidence type="ECO:0000313" key="2">
    <source>
        <dbReference type="EMBL" id="SQB33161.1"/>
    </source>
</evidence>
<feature type="transmembrane region" description="Helical" evidence="1">
    <location>
        <begin position="12"/>
        <end position="29"/>
    </location>
</feature>
<feature type="transmembrane region" description="Helical" evidence="1">
    <location>
        <begin position="207"/>
        <end position="232"/>
    </location>
</feature>
<dbReference type="EMBL" id="UAWC01000001">
    <property type="protein sequence ID" value="SQB33161.1"/>
    <property type="molecule type" value="Genomic_DNA"/>
</dbReference>
<dbReference type="AlphaFoldDB" id="A0A2X2W5F4"/>
<dbReference type="RefSeq" id="WP_111921065.1">
    <property type="nucleotide sequence ID" value="NZ_JAHLNT010000008.1"/>
</dbReference>